<evidence type="ECO:0000313" key="15">
    <source>
        <dbReference type="EMBL" id="TCP33452.1"/>
    </source>
</evidence>
<dbReference type="FunCoup" id="A0A4R2PE05">
    <property type="interactions" value="339"/>
</dbReference>
<evidence type="ECO:0000256" key="3">
    <source>
        <dbReference type="ARBA" id="ARBA00012328"/>
    </source>
</evidence>
<evidence type="ECO:0000256" key="7">
    <source>
        <dbReference type="ARBA" id="ARBA00022603"/>
    </source>
</evidence>
<feature type="domain" description="Ribosomal RNA small subunit methyltransferase E PUA-like" evidence="14">
    <location>
        <begin position="25"/>
        <end position="66"/>
    </location>
</feature>
<dbReference type="PANTHER" id="PTHR30027:SF3">
    <property type="entry name" value="16S RRNA (URACIL(1498)-N(3))-METHYLTRANSFERASE"/>
    <property type="match status" value="1"/>
</dbReference>
<accession>A0A4R2PE05</accession>
<keyword evidence="5 12" id="KW-0963">Cytoplasm</keyword>
<sequence>MTVPRLYTTQTLVAEAVVDPGTGPAHYLVSVLRLGPGAEVVLFNGRDGEWRGRLVEATRKRATVRLDARTRAPAAEPGPHLVFAPIKKARLDFLVEKAVELGAARLTPVLTRHGVVDKVKTERLAATMTEAAEQCERLTVPQLDAPVRLAALLGAWPADTPLYAAIARDQNVAPWSRVVAEIAAGGTPPALLVGPEGGFSAEEVTLLNAHAAVRPVALGPRILRAETAALTLLAQWQAVAGSAANSDRSGP</sequence>
<evidence type="ECO:0000256" key="9">
    <source>
        <dbReference type="ARBA" id="ARBA00022691"/>
    </source>
</evidence>
<proteinExistence type="inferred from homology"/>
<comment type="similarity">
    <text evidence="2 12">Belongs to the RNA methyltransferase RsmE family.</text>
</comment>
<evidence type="ECO:0000256" key="8">
    <source>
        <dbReference type="ARBA" id="ARBA00022679"/>
    </source>
</evidence>
<reference evidence="15 16" key="1">
    <citation type="submission" date="2019-03" db="EMBL/GenBank/DDBJ databases">
        <title>Genomic Encyclopedia of Type Strains, Phase IV (KMG-IV): sequencing the most valuable type-strain genomes for metagenomic binning, comparative biology and taxonomic classification.</title>
        <authorList>
            <person name="Goeker M."/>
        </authorList>
    </citation>
    <scope>NUCLEOTIDE SEQUENCE [LARGE SCALE GENOMIC DNA]</scope>
    <source>
        <strain evidence="15 16">DSM 2132</strain>
    </source>
</reference>
<comment type="subcellular location">
    <subcellularLocation>
        <location evidence="1 12">Cytoplasm</location>
    </subcellularLocation>
</comment>
<evidence type="ECO:0000256" key="4">
    <source>
        <dbReference type="ARBA" id="ARBA00013673"/>
    </source>
</evidence>
<dbReference type="InterPro" id="IPR046887">
    <property type="entry name" value="RsmE_PUA-like"/>
</dbReference>
<protein>
    <recommendedName>
        <fullName evidence="4 12">Ribosomal RNA small subunit methyltransferase E</fullName>
        <ecNumber evidence="3 12">2.1.1.193</ecNumber>
    </recommendedName>
</protein>
<dbReference type="InterPro" id="IPR046886">
    <property type="entry name" value="RsmE_MTase_dom"/>
</dbReference>
<keyword evidence="7 12" id="KW-0489">Methyltransferase</keyword>
<dbReference type="EMBL" id="SLXO01000007">
    <property type="protein sequence ID" value="TCP33452.1"/>
    <property type="molecule type" value="Genomic_DNA"/>
</dbReference>
<comment type="catalytic activity">
    <reaction evidence="11 12">
        <text>uridine(1498) in 16S rRNA + S-adenosyl-L-methionine = N(3)-methyluridine(1498) in 16S rRNA + S-adenosyl-L-homocysteine + H(+)</text>
        <dbReference type="Rhea" id="RHEA:42920"/>
        <dbReference type="Rhea" id="RHEA-COMP:10283"/>
        <dbReference type="Rhea" id="RHEA-COMP:10284"/>
        <dbReference type="ChEBI" id="CHEBI:15378"/>
        <dbReference type="ChEBI" id="CHEBI:57856"/>
        <dbReference type="ChEBI" id="CHEBI:59789"/>
        <dbReference type="ChEBI" id="CHEBI:65315"/>
        <dbReference type="ChEBI" id="CHEBI:74502"/>
        <dbReference type="EC" id="2.1.1.193"/>
    </reaction>
</comment>
<dbReference type="RefSeq" id="WP_132708734.1">
    <property type="nucleotide sequence ID" value="NZ_JACIGF010000007.1"/>
</dbReference>
<keyword evidence="8 12" id="KW-0808">Transferase</keyword>
<evidence type="ECO:0000256" key="1">
    <source>
        <dbReference type="ARBA" id="ARBA00004496"/>
    </source>
</evidence>
<dbReference type="Pfam" id="PF20260">
    <property type="entry name" value="PUA_4"/>
    <property type="match status" value="1"/>
</dbReference>
<dbReference type="Proteomes" id="UP000295399">
    <property type="component" value="Unassembled WGS sequence"/>
</dbReference>
<comment type="function">
    <text evidence="10 12">Specifically methylates the N3 position of the uracil ring of uridine 1498 (m3U1498) in 16S rRNA. Acts on the fully assembled 30S ribosomal subunit.</text>
</comment>
<dbReference type="GO" id="GO:0005737">
    <property type="term" value="C:cytoplasm"/>
    <property type="evidence" value="ECO:0007669"/>
    <property type="project" value="UniProtKB-SubCell"/>
</dbReference>
<keyword evidence="16" id="KW-1185">Reference proteome</keyword>
<dbReference type="PANTHER" id="PTHR30027">
    <property type="entry name" value="RIBOSOMAL RNA SMALL SUBUNIT METHYLTRANSFERASE E"/>
    <property type="match status" value="1"/>
</dbReference>
<keyword evidence="9 12" id="KW-0949">S-adenosyl-L-methionine</keyword>
<dbReference type="InterPro" id="IPR029028">
    <property type="entry name" value="Alpha/beta_knot_MTases"/>
</dbReference>
<keyword evidence="6 12" id="KW-0698">rRNA processing</keyword>
<comment type="caution">
    <text evidence="15">The sequence shown here is derived from an EMBL/GenBank/DDBJ whole genome shotgun (WGS) entry which is preliminary data.</text>
</comment>
<dbReference type="NCBIfam" id="TIGR00046">
    <property type="entry name" value="RsmE family RNA methyltransferase"/>
    <property type="match status" value="1"/>
</dbReference>
<organism evidence="15 16">
    <name type="scientific">Rhodothalassium salexigens DSM 2132</name>
    <dbReference type="NCBI Taxonomy" id="1188247"/>
    <lineage>
        <taxon>Bacteria</taxon>
        <taxon>Pseudomonadati</taxon>
        <taxon>Pseudomonadota</taxon>
        <taxon>Alphaproteobacteria</taxon>
        <taxon>Rhodothalassiales</taxon>
        <taxon>Rhodothalassiaceae</taxon>
        <taxon>Rhodothalassium</taxon>
    </lineage>
</organism>
<dbReference type="Gene3D" id="3.40.1280.10">
    <property type="match status" value="1"/>
</dbReference>
<evidence type="ECO:0000313" key="16">
    <source>
        <dbReference type="Proteomes" id="UP000295399"/>
    </source>
</evidence>
<gene>
    <name evidence="15" type="ORF">EV659_10762</name>
</gene>
<evidence type="ECO:0000256" key="5">
    <source>
        <dbReference type="ARBA" id="ARBA00022490"/>
    </source>
</evidence>
<dbReference type="CDD" id="cd18084">
    <property type="entry name" value="RsmE-like"/>
    <property type="match status" value="1"/>
</dbReference>
<name>A0A4R2PE05_RHOSA</name>
<dbReference type="GO" id="GO:0070475">
    <property type="term" value="P:rRNA base methylation"/>
    <property type="evidence" value="ECO:0007669"/>
    <property type="project" value="TreeGrafter"/>
</dbReference>
<dbReference type="OrthoDB" id="9815641at2"/>
<evidence type="ECO:0000256" key="2">
    <source>
        <dbReference type="ARBA" id="ARBA00005528"/>
    </source>
</evidence>
<evidence type="ECO:0000259" key="14">
    <source>
        <dbReference type="Pfam" id="PF20260"/>
    </source>
</evidence>
<evidence type="ECO:0000256" key="11">
    <source>
        <dbReference type="ARBA" id="ARBA00047944"/>
    </source>
</evidence>
<dbReference type="Pfam" id="PF04452">
    <property type="entry name" value="Methyltrans_RNA"/>
    <property type="match status" value="1"/>
</dbReference>
<dbReference type="InParanoid" id="A0A4R2PE05"/>
<evidence type="ECO:0000259" key="13">
    <source>
        <dbReference type="Pfam" id="PF04452"/>
    </source>
</evidence>
<dbReference type="GO" id="GO:0070042">
    <property type="term" value="F:rRNA (uridine-N3-)-methyltransferase activity"/>
    <property type="evidence" value="ECO:0007669"/>
    <property type="project" value="TreeGrafter"/>
</dbReference>
<dbReference type="InterPro" id="IPR029026">
    <property type="entry name" value="tRNA_m1G_MTases_N"/>
</dbReference>
<dbReference type="SUPFAM" id="SSF88697">
    <property type="entry name" value="PUA domain-like"/>
    <property type="match status" value="1"/>
</dbReference>
<dbReference type="SUPFAM" id="SSF75217">
    <property type="entry name" value="alpha/beta knot"/>
    <property type="match status" value="1"/>
</dbReference>
<dbReference type="Gene3D" id="2.40.240.20">
    <property type="entry name" value="Hypothetical PUA domain-like, domain 1"/>
    <property type="match status" value="1"/>
</dbReference>
<evidence type="ECO:0000256" key="12">
    <source>
        <dbReference type="PIRNR" id="PIRNR015601"/>
    </source>
</evidence>
<feature type="domain" description="Ribosomal RNA small subunit methyltransferase E methyltransferase" evidence="13">
    <location>
        <begin position="80"/>
        <end position="236"/>
    </location>
</feature>
<dbReference type="InterPro" id="IPR006700">
    <property type="entry name" value="RsmE"/>
</dbReference>
<evidence type="ECO:0000256" key="6">
    <source>
        <dbReference type="ARBA" id="ARBA00022552"/>
    </source>
</evidence>
<dbReference type="PIRSF" id="PIRSF015601">
    <property type="entry name" value="MTase_slr0722"/>
    <property type="match status" value="1"/>
</dbReference>
<dbReference type="InterPro" id="IPR015947">
    <property type="entry name" value="PUA-like_sf"/>
</dbReference>
<evidence type="ECO:0000256" key="10">
    <source>
        <dbReference type="ARBA" id="ARBA00025699"/>
    </source>
</evidence>
<dbReference type="EC" id="2.1.1.193" evidence="3 12"/>
<dbReference type="AlphaFoldDB" id="A0A4R2PE05"/>
<dbReference type="NCBIfam" id="NF008696">
    <property type="entry name" value="PRK11713.3-5"/>
    <property type="match status" value="1"/>
</dbReference>